<reference evidence="2" key="1">
    <citation type="submission" date="2018-03" db="EMBL/GenBank/DDBJ databases">
        <authorList>
            <person name="Guldener U."/>
        </authorList>
    </citation>
    <scope>NUCLEOTIDE SEQUENCE [LARGE SCALE GENOMIC DNA]</scope>
    <source>
        <strain evidence="2">ATCC34888</strain>
    </source>
</reference>
<dbReference type="OrthoDB" id="10663723at2759"/>
<dbReference type="AlphaFoldDB" id="A0A5C3FM80"/>
<keyword evidence="1" id="KW-0472">Membrane</keyword>
<organism evidence="2 3">
    <name type="scientific">Pseudozyma antarctica</name>
    <name type="common">Yeast</name>
    <name type="synonym">Candida antarctica</name>
    <dbReference type="NCBI Taxonomy" id="84753"/>
    <lineage>
        <taxon>Eukaryota</taxon>
        <taxon>Fungi</taxon>
        <taxon>Dikarya</taxon>
        <taxon>Basidiomycota</taxon>
        <taxon>Ustilaginomycotina</taxon>
        <taxon>Ustilaginomycetes</taxon>
        <taxon>Ustilaginales</taxon>
        <taxon>Ustilaginaceae</taxon>
        <taxon>Moesziomyces</taxon>
    </lineage>
</organism>
<dbReference type="EMBL" id="OOIQ01000004">
    <property type="protein sequence ID" value="SPO44591.1"/>
    <property type="molecule type" value="Genomic_DNA"/>
</dbReference>
<gene>
    <name evidence="2" type="ORF">PSANT_02276</name>
</gene>
<comment type="caution">
    <text evidence="2">The sequence shown here is derived from an EMBL/GenBank/DDBJ whole genome shotgun (WGS) entry which is preliminary data.</text>
</comment>
<feature type="transmembrane region" description="Helical" evidence="1">
    <location>
        <begin position="107"/>
        <end position="130"/>
    </location>
</feature>
<name>A0A5C3FM80_PSEA2</name>
<protein>
    <submittedName>
        <fullName evidence="2">Uncharacterized protein</fullName>
    </submittedName>
</protein>
<evidence type="ECO:0000256" key="1">
    <source>
        <dbReference type="SAM" id="Phobius"/>
    </source>
</evidence>
<evidence type="ECO:0000313" key="2">
    <source>
        <dbReference type="EMBL" id="SPO44591.1"/>
    </source>
</evidence>
<proteinExistence type="predicted"/>
<keyword evidence="1" id="KW-0812">Transmembrane</keyword>
<sequence>MSSICTMLELHCSASPCVSSASAAARMHRECGKMRSRSLLHSRACHGSSDYIISTLPCLNHPSFLRPNQPPRPSICIVYIRPSASTWCFSDHSAHGRLGPPLPPSIIFAYLCIALGSTGPLGLSSLIVLATAVSDWPRPLGLCSRLCLLSRSVLRRIRISTRKRGLLSSRLPQASHRIPSSSAPASKDRYERALALVLASFRHPILILSSHTIAHRSSSSSV</sequence>
<dbReference type="Proteomes" id="UP000325008">
    <property type="component" value="Unassembled WGS sequence"/>
</dbReference>
<accession>A0A5C3FM80</accession>
<evidence type="ECO:0000313" key="3">
    <source>
        <dbReference type="Proteomes" id="UP000325008"/>
    </source>
</evidence>
<keyword evidence="1" id="KW-1133">Transmembrane helix</keyword>
<keyword evidence="3" id="KW-1185">Reference proteome</keyword>